<keyword evidence="1" id="KW-0732">Signal</keyword>
<evidence type="ECO:0000313" key="3">
    <source>
        <dbReference type="Proteomes" id="UP000759131"/>
    </source>
</evidence>
<name>A0A7R9Q805_9ACAR</name>
<organism evidence="2">
    <name type="scientific">Medioppia subpectinata</name>
    <dbReference type="NCBI Taxonomy" id="1979941"/>
    <lineage>
        <taxon>Eukaryota</taxon>
        <taxon>Metazoa</taxon>
        <taxon>Ecdysozoa</taxon>
        <taxon>Arthropoda</taxon>
        <taxon>Chelicerata</taxon>
        <taxon>Arachnida</taxon>
        <taxon>Acari</taxon>
        <taxon>Acariformes</taxon>
        <taxon>Sarcoptiformes</taxon>
        <taxon>Oribatida</taxon>
        <taxon>Brachypylina</taxon>
        <taxon>Oppioidea</taxon>
        <taxon>Oppiidae</taxon>
        <taxon>Medioppia</taxon>
    </lineage>
</organism>
<feature type="non-terminal residue" evidence="2">
    <location>
        <position position="1"/>
    </location>
</feature>
<accession>A0A7R9Q805</accession>
<dbReference type="EMBL" id="OC872410">
    <property type="protein sequence ID" value="CAD7635858.1"/>
    <property type="molecule type" value="Genomic_DNA"/>
</dbReference>
<gene>
    <name evidence="2" type="ORF">OSB1V03_LOCUS16249</name>
</gene>
<proteinExistence type="predicted"/>
<sequence>MICNALMLCIASILPSIVYTYEYNKTVVKEYYPAEFYATGFLLEGLKNKAGAPVLVAIGKCLLLGENDDINKLYRQFIVSQIDNFATKNAKTNYTLFGLIKNMGMENFLLRSVLMDVIRFANKKPQIIVKKTAVISDLNPIIESVINTALKLFDDHIQKVFKYTKTAQQEFISLDELPVYIDGKKKNHNRIPADVKSGRCLKTLKHIPKQDWDEWVDSNKKCIEEGMKASGQTSLKKYLKYLVKEYYPAEFYATGFFVEGIRNKAGVAVQGISVINTAIMLLDEDIQNVFKFTQMSKQEYISLDEIPVYIDGKKKNHNRIPADVKSGRCLKTLKHIPKQDWDEWVDSNRKCIEEGMKASGQTSLKQYLKYLRQKVVKYVGINPDKFDEMDVEHIKNKDYIIERYLRDIKLDEDMAATNILKALKFYKKEGFAQLNDSYFPSEFYATG</sequence>
<protein>
    <submittedName>
        <fullName evidence="2">Uncharacterized protein</fullName>
    </submittedName>
</protein>
<dbReference type="EMBL" id="CAJPIZ010017835">
    <property type="protein sequence ID" value="CAG2116288.1"/>
    <property type="molecule type" value="Genomic_DNA"/>
</dbReference>
<evidence type="ECO:0000313" key="2">
    <source>
        <dbReference type="EMBL" id="CAD7635858.1"/>
    </source>
</evidence>
<feature type="chain" id="PRO_5036211753" evidence="1">
    <location>
        <begin position="21"/>
        <end position="447"/>
    </location>
</feature>
<dbReference type="Proteomes" id="UP000759131">
    <property type="component" value="Unassembled WGS sequence"/>
</dbReference>
<evidence type="ECO:0000256" key="1">
    <source>
        <dbReference type="SAM" id="SignalP"/>
    </source>
</evidence>
<keyword evidence="3" id="KW-1185">Reference proteome</keyword>
<reference evidence="2" key="1">
    <citation type="submission" date="2020-11" db="EMBL/GenBank/DDBJ databases">
        <authorList>
            <person name="Tran Van P."/>
        </authorList>
    </citation>
    <scope>NUCLEOTIDE SEQUENCE</scope>
</reference>
<feature type="signal peptide" evidence="1">
    <location>
        <begin position="1"/>
        <end position="20"/>
    </location>
</feature>
<dbReference type="AlphaFoldDB" id="A0A7R9Q805"/>